<feature type="region of interest" description="Disordered" evidence="1">
    <location>
        <begin position="1"/>
        <end position="20"/>
    </location>
</feature>
<reference evidence="2 3" key="1">
    <citation type="submission" date="2024-04" db="EMBL/GenBank/DDBJ databases">
        <title>Tritrichomonas musculus Genome.</title>
        <authorList>
            <person name="Alves-Ferreira E."/>
            <person name="Grigg M."/>
            <person name="Lorenzi H."/>
            <person name="Galac M."/>
        </authorList>
    </citation>
    <scope>NUCLEOTIDE SEQUENCE [LARGE SCALE GENOMIC DNA]</scope>
    <source>
        <strain evidence="2 3">EAF2021</strain>
    </source>
</reference>
<comment type="caution">
    <text evidence="2">The sequence shown here is derived from an EMBL/GenBank/DDBJ whole genome shotgun (WGS) entry which is preliminary data.</text>
</comment>
<accession>A0ABR2JU89</accession>
<feature type="region of interest" description="Disordered" evidence="1">
    <location>
        <begin position="58"/>
        <end position="82"/>
    </location>
</feature>
<name>A0ABR2JU89_9EUKA</name>
<proteinExistence type="predicted"/>
<feature type="compositionally biased region" description="Polar residues" evidence="1">
    <location>
        <begin position="68"/>
        <end position="80"/>
    </location>
</feature>
<evidence type="ECO:0000256" key="1">
    <source>
        <dbReference type="SAM" id="MobiDB-lite"/>
    </source>
</evidence>
<feature type="region of interest" description="Disordered" evidence="1">
    <location>
        <begin position="355"/>
        <end position="379"/>
    </location>
</feature>
<evidence type="ECO:0000313" key="2">
    <source>
        <dbReference type="EMBL" id="KAK8882435.1"/>
    </source>
</evidence>
<feature type="compositionally biased region" description="Basic residues" evidence="1">
    <location>
        <begin position="116"/>
        <end position="129"/>
    </location>
</feature>
<dbReference type="Proteomes" id="UP001470230">
    <property type="component" value="Unassembled WGS sequence"/>
</dbReference>
<feature type="compositionally biased region" description="Low complexity" evidence="1">
    <location>
        <begin position="1"/>
        <end position="16"/>
    </location>
</feature>
<feature type="region of interest" description="Disordered" evidence="1">
    <location>
        <begin position="109"/>
        <end position="155"/>
    </location>
</feature>
<gene>
    <name evidence="2" type="ORF">M9Y10_045077</name>
</gene>
<organism evidence="2 3">
    <name type="scientific">Tritrichomonas musculus</name>
    <dbReference type="NCBI Taxonomy" id="1915356"/>
    <lineage>
        <taxon>Eukaryota</taxon>
        <taxon>Metamonada</taxon>
        <taxon>Parabasalia</taxon>
        <taxon>Tritrichomonadida</taxon>
        <taxon>Tritrichomonadidae</taxon>
        <taxon>Tritrichomonas</taxon>
    </lineage>
</organism>
<evidence type="ECO:0000313" key="3">
    <source>
        <dbReference type="Proteomes" id="UP001470230"/>
    </source>
</evidence>
<dbReference type="EMBL" id="JAPFFF010000009">
    <property type="protein sequence ID" value="KAK8882435.1"/>
    <property type="molecule type" value="Genomic_DNA"/>
</dbReference>
<sequence length="406" mass="46821">MNSVQPAAPAAQQSVSIPDPKSFFSTNLTKNSEILSNCKNTKAYLTLYYLLTQFNSHNSSKAKDDSNQKTAGDTKNSSNLDQKDMLNLSHSQDKINFANSLLLQITNNAQNSQNNKIKKTKPKSAKKDKKAKEAKSPKKHNDVNRPKFLRSKSQPTSNFYSRSEYLFYQQKKICIPDWKYVDSKNNSIDTVNINNEASNDQFDIKMHQKLEIYENRIANGQTKYHHPAYSVQLEDDEKSKDLVPTEIESQKLANYEEIIPQQKIPLFWEPRSWDTEESHMTEDDNTKLQLRIEQEESDESFFNLIRSSSKYKYSKKYYSYSYSSSSSSQSSSSSLSPVDSPYSSSYSLGNVWKKKKESNQLNKDRDKRRFNGASDSVRSRKATEIEISNLYYETDESCDETDIELF</sequence>
<feature type="compositionally biased region" description="Basic and acidic residues" evidence="1">
    <location>
        <begin position="130"/>
        <end position="145"/>
    </location>
</feature>
<keyword evidence="3" id="KW-1185">Reference proteome</keyword>
<protein>
    <submittedName>
        <fullName evidence="2">Uncharacterized protein</fullName>
    </submittedName>
</protein>